<sequence length="80" mass="7949">MFVPSVDAVFVGDGLTTRHVLTGVTGPAPAPFTDEPAEAIASLSALVETGATWVLPGHGAPFHGGVAAAVSAVETAARRP</sequence>
<evidence type="ECO:0000313" key="1">
    <source>
        <dbReference type="EMBL" id="BDZ49740.1"/>
    </source>
</evidence>
<protein>
    <recommendedName>
        <fullName evidence="3">MBL fold metallo-hydrolase</fullName>
    </recommendedName>
</protein>
<evidence type="ECO:0000313" key="2">
    <source>
        <dbReference type="Proteomes" id="UP001321486"/>
    </source>
</evidence>
<gene>
    <name evidence="1" type="ORF">GCM10025867_19810</name>
</gene>
<organism evidence="1 2">
    <name type="scientific">Frondihabitans sucicola</name>
    <dbReference type="NCBI Taxonomy" id="1268041"/>
    <lineage>
        <taxon>Bacteria</taxon>
        <taxon>Bacillati</taxon>
        <taxon>Actinomycetota</taxon>
        <taxon>Actinomycetes</taxon>
        <taxon>Micrococcales</taxon>
        <taxon>Microbacteriaceae</taxon>
        <taxon>Frondihabitans</taxon>
    </lineage>
</organism>
<dbReference type="InterPro" id="IPR036866">
    <property type="entry name" value="RibonucZ/Hydroxyglut_hydro"/>
</dbReference>
<proteinExistence type="predicted"/>
<name>A0ABM8GMT1_9MICO</name>
<dbReference type="EMBL" id="AP027732">
    <property type="protein sequence ID" value="BDZ49740.1"/>
    <property type="molecule type" value="Genomic_DNA"/>
</dbReference>
<dbReference type="SUPFAM" id="SSF56281">
    <property type="entry name" value="Metallo-hydrolase/oxidoreductase"/>
    <property type="match status" value="1"/>
</dbReference>
<evidence type="ECO:0008006" key="3">
    <source>
        <dbReference type="Google" id="ProtNLM"/>
    </source>
</evidence>
<dbReference type="Gene3D" id="3.60.15.10">
    <property type="entry name" value="Ribonuclease Z/Hydroxyacylglutathione hydrolase-like"/>
    <property type="match status" value="1"/>
</dbReference>
<reference evidence="2" key="1">
    <citation type="journal article" date="2019" name="Int. J. Syst. Evol. Microbiol.">
        <title>The Global Catalogue of Microorganisms (GCM) 10K type strain sequencing project: providing services to taxonomists for standard genome sequencing and annotation.</title>
        <authorList>
            <consortium name="The Broad Institute Genomics Platform"/>
            <consortium name="The Broad Institute Genome Sequencing Center for Infectious Disease"/>
            <person name="Wu L."/>
            <person name="Ma J."/>
        </authorList>
    </citation>
    <scope>NUCLEOTIDE SEQUENCE [LARGE SCALE GENOMIC DNA]</scope>
    <source>
        <strain evidence="2">NBRC 108728</strain>
    </source>
</reference>
<keyword evidence="2" id="KW-1185">Reference proteome</keyword>
<accession>A0ABM8GMT1</accession>
<dbReference type="Proteomes" id="UP001321486">
    <property type="component" value="Chromosome"/>
</dbReference>